<dbReference type="EMBL" id="VJXY01000171">
    <property type="protein sequence ID" value="MBD6621308.1"/>
    <property type="molecule type" value="Genomic_DNA"/>
</dbReference>
<comment type="caution">
    <text evidence="1">The sequence shown here is derived from an EMBL/GenBank/DDBJ whole genome shotgun (WGS) entry which is preliminary data.</text>
</comment>
<sequence length="103" mass="11860">MTWHGEPSIREQLESLWTVYQATSKDTNRLEDLETIGLFYQDLKHQFSSKIPTLKVYLVQYPTPVFFPVPPVSILVSQVKDLLREDLRDGIFQAAESLVTFGT</sequence>
<dbReference type="RefSeq" id="WP_191762632.1">
    <property type="nucleotide sequence ID" value="NZ_VJXY01000171.1"/>
</dbReference>
<protein>
    <submittedName>
        <fullName evidence="1">Uncharacterized protein</fullName>
    </submittedName>
</protein>
<dbReference type="Proteomes" id="UP001165986">
    <property type="component" value="Unassembled WGS sequence"/>
</dbReference>
<evidence type="ECO:0000313" key="1">
    <source>
        <dbReference type="EMBL" id="MBD6621308.1"/>
    </source>
</evidence>
<reference evidence="1" key="1">
    <citation type="submission" date="2019-07" db="EMBL/GenBank/DDBJ databases">
        <title>Toxilogical consequences of a new and cryptic species of cyanobacteria (Komarekiella delphini-convector) recovered from the epidermis of a bottlenose dolphin and 1500 ft. in the air.</title>
        <authorList>
            <person name="Brown A.O."/>
            <person name="Dvorak P."/>
            <person name="Villanueva C.D."/>
            <person name="Foss A.J."/>
            <person name="Garvey A.D."/>
            <person name="Gibson Q.A."/>
            <person name="Johansen J.R."/>
            <person name="Casamatta D.A."/>
        </authorList>
    </citation>
    <scope>NUCLEOTIDE SEQUENCE</scope>
    <source>
        <strain evidence="1">SJRDD-AB1</strain>
    </source>
</reference>
<keyword evidence="2" id="KW-1185">Reference proteome</keyword>
<proteinExistence type="predicted"/>
<name>A0AA41BAP4_9NOST</name>
<dbReference type="AlphaFoldDB" id="A0AA41BAP4"/>
<evidence type="ECO:0000313" key="2">
    <source>
        <dbReference type="Proteomes" id="UP001165986"/>
    </source>
</evidence>
<gene>
    <name evidence="1" type="ORF">FNW02_37905</name>
</gene>
<accession>A0AA41BAP4</accession>
<organism evidence="1 2">
    <name type="scientific">Komarekiella delphini-convector SJRDD-AB1</name>
    <dbReference type="NCBI Taxonomy" id="2593771"/>
    <lineage>
        <taxon>Bacteria</taxon>
        <taxon>Bacillati</taxon>
        <taxon>Cyanobacteriota</taxon>
        <taxon>Cyanophyceae</taxon>
        <taxon>Nostocales</taxon>
        <taxon>Nostocaceae</taxon>
        <taxon>Komarekiella</taxon>
        <taxon>Komarekiella delphini-convector</taxon>
    </lineage>
</organism>